<proteinExistence type="predicted"/>
<accession>A0A6M1RT08</accession>
<dbReference type="InterPro" id="IPR034300">
    <property type="entry name" value="PNTB-like"/>
</dbReference>
<feature type="transmembrane region" description="Helical" evidence="2">
    <location>
        <begin position="86"/>
        <end position="109"/>
    </location>
</feature>
<feature type="transmembrane region" description="Helical" evidence="2">
    <location>
        <begin position="59"/>
        <end position="79"/>
    </location>
</feature>
<feature type="transmembrane region" description="Helical" evidence="2">
    <location>
        <begin position="129"/>
        <end position="150"/>
    </location>
</feature>
<evidence type="ECO:0000256" key="2">
    <source>
        <dbReference type="SAM" id="Phobius"/>
    </source>
</evidence>
<evidence type="ECO:0000259" key="3">
    <source>
        <dbReference type="Pfam" id="PF02233"/>
    </source>
</evidence>
<feature type="transmembrane region" description="Helical" evidence="2">
    <location>
        <begin position="6"/>
        <end position="23"/>
    </location>
</feature>
<feature type="transmembrane region" description="Helical" evidence="2">
    <location>
        <begin position="171"/>
        <end position="196"/>
    </location>
</feature>
<feature type="transmembrane region" description="Helical" evidence="2">
    <location>
        <begin position="35"/>
        <end position="53"/>
    </location>
</feature>
<dbReference type="Proteomes" id="UP000477849">
    <property type="component" value="Unassembled WGS sequence"/>
</dbReference>
<sequence length="273" mass="28448">MGSGMAAVAELAAIAFLIFSIGRANRSHSPGKADFWLVGFALTLCVMIGLMAAEPTFGGWLIGFLALAVGGSLGGWLALATPSKKIAQLVAGLLALHGLVAVLLSFSVVTTGPQFWDDRMIATEFERSLGTAVATLFGAAAFGGGMSLVFRRLRFGLSRRLHSLEPFRLVLVGLAAVALVLFAVWLVPGFFLLTAMLSTATGIVMVLSADDRKLPLAAVVLTAFGGLATAAIGFAFASIALIVAGGWAGAIMIARYRTMCREHSLGPFCLIVE</sequence>
<dbReference type="PANTHER" id="PTHR44758:SF1">
    <property type="entry name" value="NAD(P) TRANSHYDROGENASE SUBUNIT BETA"/>
    <property type="match status" value="1"/>
</dbReference>
<dbReference type="PANTHER" id="PTHR44758">
    <property type="entry name" value="NAD(P) TRANSHYDROGENASE SUBUNIT BETA"/>
    <property type="match status" value="1"/>
</dbReference>
<evidence type="ECO:0000256" key="1">
    <source>
        <dbReference type="ARBA" id="ARBA00023027"/>
    </source>
</evidence>
<organism evidence="4 5">
    <name type="scientific">Rhizobium daejeonense</name>
    <dbReference type="NCBI Taxonomy" id="240521"/>
    <lineage>
        <taxon>Bacteria</taxon>
        <taxon>Pseudomonadati</taxon>
        <taxon>Pseudomonadota</taxon>
        <taxon>Alphaproteobacteria</taxon>
        <taxon>Hyphomicrobiales</taxon>
        <taxon>Rhizobiaceae</taxon>
        <taxon>Rhizobium/Agrobacterium group</taxon>
        <taxon>Rhizobium</taxon>
    </lineage>
</organism>
<evidence type="ECO:0000313" key="5">
    <source>
        <dbReference type="Proteomes" id="UP000477849"/>
    </source>
</evidence>
<name>A0A6M1RT08_9HYPH</name>
<keyword evidence="5" id="KW-1185">Reference proteome</keyword>
<keyword evidence="2" id="KW-0812">Transmembrane</keyword>
<reference evidence="4 5" key="1">
    <citation type="submission" date="2020-02" db="EMBL/GenBank/DDBJ databases">
        <title>Genome sequence of the type strain CCBAU10050 of Rhizobium daejeonense.</title>
        <authorList>
            <person name="Gao J."/>
            <person name="Sun J."/>
        </authorList>
    </citation>
    <scope>NUCLEOTIDE SEQUENCE [LARGE SCALE GENOMIC DNA]</scope>
    <source>
        <strain evidence="4 5">CCBAU10050</strain>
    </source>
</reference>
<feature type="transmembrane region" description="Helical" evidence="2">
    <location>
        <begin position="216"/>
        <end position="249"/>
    </location>
</feature>
<comment type="caution">
    <text evidence="4">The sequence shown here is derived from an EMBL/GenBank/DDBJ whole genome shotgun (WGS) entry which is preliminary data.</text>
</comment>
<evidence type="ECO:0000313" key="4">
    <source>
        <dbReference type="EMBL" id="NGO62179.1"/>
    </source>
</evidence>
<dbReference type="Pfam" id="PF02233">
    <property type="entry name" value="PNTB"/>
    <property type="match status" value="1"/>
</dbReference>
<keyword evidence="2" id="KW-1133">Transmembrane helix</keyword>
<dbReference type="AlphaFoldDB" id="A0A6M1RT08"/>
<keyword evidence="1" id="KW-0520">NAD</keyword>
<protein>
    <submittedName>
        <fullName evidence="4">NAD(P)(+) transhydrogenase (Re/Si-specific) subunit beta</fullName>
    </submittedName>
</protein>
<dbReference type="EMBL" id="JAAKZH010000001">
    <property type="protein sequence ID" value="NGO62179.1"/>
    <property type="molecule type" value="Genomic_DNA"/>
</dbReference>
<feature type="domain" description="NADP transhydrogenase beta-like" evidence="3">
    <location>
        <begin position="8"/>
        <end position="251"/>
    </location>
</feature>
<gene>
    <name evidence="4" type="ORF">G6N76_00720</name>
</gene>
<keyword evidence="2" id="KW-0472">Membrane</keyword>
<dbReference type="RefSeq" id="WP_163900885.1">
    <property type="nucleotide sequence ID" value="NZ_CP048427.1"/>
</dbReference>